<name>A0A8T3DZN9_9TELE</name>
<comment type="caution">
    <text evidence="1">The sequence shown here is derived from an EMBL/GenBank/DDBJ whole genome shotgun (WGS) entry which is preliminary data.</text>
</comment>
<dbReference type="AlphaFoldDB" id="A0A8T3DZN9"/>
<reference evidence="1" key="1">
    <citation type="submission" date="2021-01" db="EMBL/GenBank/DDBJ databases">
        <authorList>
            <person name="Zahm M."/>
            <person name="Roques C."/>
            <person name="Cabau C."/>
            <person name="Klopp C."/>
            <person name="Donnadieu C."/>
            <person name="Jouanno E."/>
            <person name="Lampietro C."/>
            <person name="Louis A."/>
            <person name="Herpin A."/>
            <person name="Echchiki A."/>
            <person name="Berthelot C."/>
            <person name="Parey E."/>
            <person name="Roest-Crollius H."/>
            <person name="Braasch I."/>
            <person name="Postlethwait J."/>
            <person name="Bobe J."/>
            <person name="Montfort J."/>
            <person name="Bouchez O."/>
            <person name="Begum T."/>
            <person name="Mejri S."/>
            <person name="Adams A."/>
            <person name="Chen W.-J."/>
            <person name="Guiguen Y."/>
        </authorList>
    </citation>
    <scope>NUCLEOTIDE SEQUENCE</scope>
    <source>
        <tissue evidence="1">Blood</tissue>
    </source>
</reference>
<dbReference type="Pfam" id="PF14969">
    <property type="entry name" value="DUF4508"/>
    <property type="match status" value="1"/>
</dbReference>
<evidence type="ECO:0000313" key="2">
    <source>
        <dbReference type="Proteomes" id="UP000829720"/>
    </source>
</evidence>
<dbReference type="PANTHER" id="PTHR16260">
    <property type="entry name" value="SIMILAR TO 1700123O20RIK PROTEIN"/>
    <property type="match status" value="1"/>
</dbReference>
<accession>A0A8T3DZN9</accession>
<dbReference type="PANTHER" id="PTHR16260:SF3">
    <property type="entry name" value="CHROMOSOME 14 OPEN READING FRAME 119-LIKE-RELATED"/>
    <property type="match status" value="1"/>
</dbReference>
<protein>
    <submittedName>
        <fullName evidence="1">Uncharacterized protein</fullName>
    </submittedName>
</protein>
<dbReference type="OrthoDB" id="6514241at2759"/>
<sequence>MVMPHRAPRLSYWLYNTVLSVSPVQVKEDVLVLPHTAESWPGASPSTDSALCCGGPLLRLPGSAHRSCTQLALHGLHPRLPPQLTPSAPQATAPPSLESLLCGSEGPAPLSYVTLQEQRCVLSWFQGWGALQRQRFMQDLLAKAVPGKVCTLLDQLNTLQVKDRPPNILECQLRLWSQWFESWSEEERNIFLHALEEKDPTFVEHFYRGVAGTAGRD</sequence>
<evidence type="ECO:0000313" key="1">
    <source>
        <dbReference type="EMBL" id="KAI1901264.1"/>
    </source>
</evidence>
<dbReference type="InterPro" id="IPR028019">
    <property type="entry name" value="DUF4508"/>
</dbReference>
<keyword evidence="2" id="KW-1185">Reference proteome</keyword>
<gene>
    <name evidence="1" type="ORF">AGOR_G00032530</name>
</gene>
<organism evidence="1 2">
    <name type="scientific">Albula goreensis</name>
    <dbReference type="NCBI Taxonomy" id="1534307"/>
    <lineage>
        <taxon>Eukaryota</taxon>
        <taxon>Metazoa</taxon>
        <taxon>Chordata</taxon>
        <taxon>Craniata</taxon>
        <taxon>Vertebrata</taxon>
        <taxon>Euteleostomi</taxon>
        <taxon>Actinopterygii</taxon>
        <taxon>Neopterygii</taxon>
        <taxon>Teleostei</taxon>
        <taxon>Albuliformes</taxon>
        <taxon>Albulidae</taxon>
        <taxon>Albula</taxon>
    </lineage>
</organism>
<proteinExistence type="predicted"/>
<dbReference type="EMBL" id="JAERUA010000003">
    <property type="protein sequence ID" value="KAI1901264.1"/>
    <property type="molecule type" value="Genomic_DNA"/>
</dbReference>
<dbReference type="Proteomes" id="UP000829720">
    <property type="component" value="Unassembled WGS sequence"/>
</dbReference>